<dbReference type="OMA" id="AFEDSIW"/>
<dbReference type="EMBL" id="AP006502">
    <property type="protein sequence ID" value="BAM83337.1"/>
    <property type="molecule type" value="Genomic_DNA"/>
</dbReference>
<reference evidence="5 6" key="1">
    <citation type="journal article" date="2004" name="Nature">
        <title>Genome sequence of the ultrasmall unicellular red alga Cyanidioschyzon merolae 10D.</title>
        <authorList>
            <person name="Matsuzaki M."/>
            <person name="Misumi O."/>
            <person name="Shin-i T."/>
            <person name="Maruyama S."/>
            <person name="Takahara M."/>
            <person name="Miyagishima S."/>
            <person name="Mori T."/>
            <person name="Nishida K."/>
            <person name="Yagisawa F."/>
            <person name="Nishida K."/>
            <person name="Yoshida Y."/>
            <person name="Nishimura Y."/>
            <person name="Nakao S."/>
            <person name="Kobayashi T."/>
            <person name="Momoyama Y."/>
            <person name="Higashiyama T."/>
            <person name="Minoda A."/>
            <person name="Sano M."/>
            <person name="Nomoto H."/>
            <person name="Oishi K."/>
            <person name="Hayashi H."/>
            <person name="Ohta F."/>
            <person name="Nishizaka S."/>
            <person name="Haga S."/>
            <person name="Miura S."/>
            <person name="Morishita T."/>
            <person name="Kabeya Y."/>
            <person name="Terasawa K."/>
            <person name="Suzuki Y."/>
            <person name="Ishii Y."/>
            <person name="Asakawa S."/>
            <person name="Takano H."/>
            <person name="Ohta N."/>
            <person name="Kuroiwa H."/>
            <person name="Tanaka K."/>
            <person name="Shimizu N."/>
            <person name="Sugano S."/>
            <person name="Sato N."/>
            <person name="Nozaki H."/>
            <person name="Ogasawara N."/>
            <person name="Kohara Y."/>
            <person name="Kuroiwa T."/>
        </authorList>
    </citation>
    <scope>NUCLEOTIDE SEQUENCE [LARGE SCALE GENOMIC DNA]</scope>
    <source>
        <strain evidence="5 6">10D</strain>
    </source>
</reference>
<comment type="cofactor">
    <cofactor evidence="1">
        <name>Mg(2+)</name>
        <dbReference type="ChEBI" id="CHEBI:18420"/>
    </cofactor>
</comment>
<dbReference type="RefSeq" id="XP_005539373.1">
    <property type="nucleotide sequence ID" value="XM_005539316.1"/>
</dbReference>
<accession>M1VIF8</accession>
<dbReference type="InterPro" id="IPR006439">
    <property type="entry name" value="HAD-SF_hydro_IA"/>
</dbReference>
<dbReference type="Gramene" id="CMT388CT">
    <property type="protein sequence ID" value="CMT388CT"/>
    <property type="gene ID" value="CMT388C"/>
</dbReference>
<evidence type="ECO:0008006" key="7">
    <source>
        <dbReference type="Google" id="ProtNLM"/>
    </source>
</evidence>
<evidence type="ECO:0000313" key="5">
    <source>
        <dbReference type="EMBL" id="BAM83337.1"/>
    </source>
</evidence>
<evidence type="ECO:0000256" key="3">
    <source>
        <dbReference type="ARBA" id="ARBA00022842"/>
    </source>
</evidence>
<dbReference type="PANTHER" id="PTHR46193">
    <property type="entry name" value="6-PHOSPHOGLUCONATE PHOSPHATASE"/>
    <property type="match status" value="1"/>
</dbReference>
<dbReference type="AlphaFoldDB" id="M1VIF8"/>
<dbReference type="GO" id="GO:0003824">
    <property type="term" value="F:catalytic activity"/>
    <property type="evidence" value="ECO:0007669"/>
    <property type="project" value="UniProtKB-ARBA"/>
</dbReference>
<organism evidence="5 6">
    <name type="scientific">Cyanidioschyzon merolae (strain NIES-3377 / 10D)</name>
    <name type="common">Unicellular red alga</name>
    <dbReference type="NCBI Taxonomy" id="280699"/>
    <lineage>
        <taxon>Eukaryota</taxon>
        <taxon>Rhodophyta</taxon>
        <taxon>Bangiophyceae</taxon>
        <taxon>Cyanidiales</taxon>
        <taxon>Cyanidiaceae</taxon>
        <taxon>Cyanidioschyzon</taxon>
    </lineage>
</organism>
<evidence type="ECO:0000256" key="2">
    <source>
        <dbReference type="ARBA" id="ARBA00022723"/>
    </source>
</evidence>
<proteinExistence type="predicted"/>
<dbReference type="PRINTS" id="PR00413">
    <property type="entry name" value="HADHALOGNASE"/>
</dbReference>
<dbReference type="Gene3D" id="1.10.150.240">
    <property type="entry name" value="Putative phosphatase, domain 2"/>
    <property type="match status" value="1"/>
</dbReference>
<reference evidence="5 6" key="2">
    <citation type="journal article" date="2007" name="BMC Biol.">
        <title>A 100%-complete sequence reveals unusually simple genomic features in the hot-spring red alga Cyanidioschyzon merolae.</title>
        <authorList>
            <person name="Nozaki H."/>
            <person name="Takano H."/>
            <person name="Misumi O."/>
            <person name="Terasawa K."/>
            <person name="Matsuzaki M."/>
            <person name="Maruyama S."/>
            <person name="Nishida K."/>
            <person name="Yagisawa F."/>
            <person name="Yoshida Y."/>
            <person name="Fujiwara T."/>
            <person name="Takio S."/>
            <person name="Tamura K."/>
            <person name="Chung S.J."/>
            <person name="Nakamura S."/>
            <person name="Kuroiwa H."/>
            <person name="Tanaka K."/>
            <person name="Sato N."/>
            <person name="Kuroiwa T."/>
        </authorList>
    </citation>
    <scope>NUCLEOTIDE SEQUENCE [LARGE SCALE GENOMIC DNA]</scope>
    <source>
        <strain evidence="5 6">10D</strain>
    </source>
</reference>
<evidence type="ECO:0000256" key="1">
    <source>
        <dbReference type="ARBA" id="ARBA00001946"/>
    </source>
</evidence>
<dbReference type="InterPro" id="IPR036412">
    <property type="entry name" value="HAD-like_sf"/>
</dbReference>
<sequence>MEGTLSFVSGFAPAVYRRELFRHRCVTTAPEARAWPRLGLLRANSGARLSRVDITPEIYKRLVSMAKRTEGNFSAVAGAILESYLTAATNRDLRAVIFDMDGVLCDSERLSRAAGVEYFRRYHGVWPTEKDFADFAGTGEAAFLSGVARRYSVKDFDVNKAKEGFFNIYVNEYVSALEPFEGVREFIQQIKTMGLKTALASSADAIKVHANLSAIGFERDMFDFVTRSDEIANKKPAPDIFLAAAEGLGVPPESCVVIEDAPAGVLAAKRARMRCVAVATSVSAQLLWDAGADIVRPAPQYIMLDDIVITDDADASAPASASQE</sequence>
<evidence type="ECO:0000256" key="4">
    <source>
        <dbReference type="ARBA" id="ARBA00023277"/>
    </source>
</evidence>
<dbReference type="HOGENOM" id="CLU_858851_0_0_1"/>
<dbReference type="CDD" id="cd07505">
    <property type="entry name" value="HAD_BPGM-like"/>
    <property type="match status" value="1"/>
</dbReference>
<dbReference type="OrthoDB" id="273823at2759"/>
<dbReference type="SUPFAM" id="SSF56784">
    <property type="entry name" value="HAD-like"/>
    <property type="match status" value="1"/>
</dbReference>
<dbReference type="InterPro" id="IPR023198">
    <property type="entry name" value="PGP-like_dom2"/>
</dbReference>
<keyword evidence="2" id="KW-0479">Metal-binding</keyword>
<dbReference type="GO" id="GO:0046872">
    <property type="term" value="F:metal ion binding"/>
    <property type="evidence" value="ECO:0007669"/>
    <property type="project" value="UniProtKB-KW"/>
</dbReference>
<dbReference type="InterPro" id="IPR023214">
    <property type="entry name" value="HAD_sf"/>
</dbReference>
<dbReference type="STRING" id="280699.M1VIF8"/>
<dbReference type="SFLD" id="SFLDS00003">
    <property type="entry name" value="Haloacid_Dehalogenase"/>
    <property type="match status" value="1"/>
</dbReference>
<keyword evidence="4" id="KW-0119">Carbohydrate metabolism</keyword>
<gene>
    <name evidence="5" type="ORF">CYME_CMT388C</name>
</gene>
<dbReference type="eggNOG" id="KOG2914">
    <property type="taxonomic scope" value="Eukaryota"/>
</dbReference>
<dbReference type="Gene3D" id="3.40.50.1000">
    <property type="entry name" value="HAD superfamily/HAD-like"/>
    <property type="match status" value="1"/>
</dbReference>
<dbReference type="NCBIfam" id="TIGR01509">
    <property type="entry name" value="HAD-SF-IA-v3"/>
    <property type="match status" value="1"/>
</dbReference>
<evidence type="ECO:0000313" key="6">
    <source>
        <dbReference type="Proteomes" id="UP000007014"/>
    </source>
</evidence>
<dbReference type="KEGG" id="cme:CYME_CMT388C"/>
<dbReference type="SFLD" id="SFLDG01135">
    <property type="entry name" value="C1.5.6:_HAD__Beta-PGM__Phospha"/>
    <property type="match status" value="1"/>
</dbReference>
<dbReference type="InterPro" id="IPR051600">
    <property type="entry name" value="Beta-PGM-like"/>
</dbReference>
<dbReference type="PANTHER" id="PTHR46193:SF18">
    <property type="entry name" value="HEXITOL PHOSPHATASE B"/>
    <property type="match status" value="1"/>
</dbReference>
<keyword evidence="3" id="KW-0460">Magnesium</keyword>
<name>M1VIF8_CYAM1</name>
<dbReference type="SFLD" id="SFLDG01129">
    <property type="entry name" value="C1.5:_HAD__Beta-PGM__Phosphata"/>
    <property type="match status" value="1"/>
</dbReference>
<keyword evidence="6" id="KW-1185">Reference proteome</keyword>
<protein>
    <recommendedName>
        <fullName evidence="7">Beta-phosphoglucomutase</fullName>
    </recommendedName>
</protein>
<dbReference type="Proteomes" id="UP000007014">
    <property type="component" value="Chromosome 20"/>
</dbReference>
<dbReference type="Pfam" id="PF00702">
    <property type="entry name" value="Hydrolase"/>
    <property type="match status" value="1"/>
</dbReference>
<dbReference type="GeneID" id="16998135"/>